<dbReference type="AlphaFoldDB" id="A0A8B8C482"/>
<keyword evidence="1" id="KW-0472">Membrane</keyword>
<dbReference type="Proteomes" id="UP000694844">
    <property type="component" value="Chromosome 9"/>
</dbReference>
<accession>A0A8B8C482</accession>
<feature type="transmembrane region" description="Helical" evidence="1">
    <location>
        <begin position="112"/>
        <end position="135"/>
    </location>
</feature>
<gene>
    <name evidence="3" type="primary">LOC111115891</name>
</gene>
<protein>
    <submittedName>
        <fullName evidence="3">Uncharacterized protein LOC111115891</fullName>
    </submittedName>
</protein>
<keyword evidence="1" id="KW-0812">Transmembrane</keyword>
<evidence type="ECO:0000313" key="3">
    <source>
        <dbReference type="RefSeq" id="XP_022310502.1"/>
    </source>
</evidence>
<evidence type="ECO:0000256" key="1">
    <source>
        <dbReference type="SAM" id="Phobius"/>
    </source>
</evidence>
<keyword evidence="2" id="KW-1185">Reference proteome</keyword>
<name>A0A8B8C482_CRAVI</name>
<dbReference type="KEGG" id="cvn:111115891"/>
<dbReference type="GeneID" id="111115891"/>
<feature type="transmembrane region" description="Helical" evidence="1">
    <location>
        <begin position="171"/>
        <end position="194"/>
    </location>
</feature>
<feature type="transmembrane region" description="Helical" evidence="1">
    <location>
        <begin position="82"/>
        <end position="100"/>
    </location>
</feature>
<organism evidence="2 3">
    <name type="scientific">Crassostrea virginica</name>
    <name type="common">Eastern oyster</name>
    <dbReference type="NCBI Taxonomy" id="6565"/>
    <lineage>
        <taxon>Eukaryota</taxon>
        <taxon>Metazoa</taxon>
        <taxon>Spiralia</taxon>
        <taxon>Lophotrochozoa</taxon>
        <taxon>Mollusca</taxon>
        <taxon>Bivalvia</taxon>
        <taxon>Autobranchia</taxon>
        <taxon>Pteriomorphia</taxon>
        <taxon>Ostreida</taxon>
        <taxon>Ostreoidea</taxon>
        <taxon>Ostreidae</taxon>
        <taxon>Crassostrea</taxon>
    </lineage>
</organism>
<proteinExistence type="predicted"/>
<dbReference type="RefSeq" id="XP_022310502.1">
    <property type="nucleotide sequence ID" value="XM_022454794.1"/>
</dbReference>
<evidence type="ECO:0000313" key="2">
    <source>
        <dbReference type="Proteomes" id="UP000694844"/>
    </source>
</evidence>
<keyword evidence="1" id="KW-1133">Transmembrane helix</keyword>
<sequence length="206" mass="22864">MATMLKENSTFMSLLATSGLWLTAMFTPGWTIIPVSIGNTSRIFDIQISLIYYRVCYGKNCVSGLAKNMIETSEIKEAWTELQFEGFAAVALCLVCCALVKRADRWSCDIKSKALCVIILSAIAVLAKITLILRFNEHMKPLLLKYVTMNGKFAVNSSYSEHNLVELKNSYSVVIAGIGCLTGAFGWILSIVYYSSLKRITQTNDV</sequence>
<reference evidence="3" key="1">
    <citation type="submission" date="2025-08" db="UniProtKB">
        <authorList>
            <consortium name="RefSeq"/>
        </authorList>
    </citation>
    <scope>IDENTIFICATION</scope>
    <source>
        <tissue evidence="3">Whole sample</tissue>
    </source>
</reference>